<feature type="compositionally biased region" description="Low complexity" evidence="1">
    <location>
        <begin position="52"/>
        <end position="62"/>
    </location>
</feature>
<evidence type="ECO:0000313" key="3">
    <source>
        <dbReference type="Proteomes" id="UP000053989"/>
    </source>
</evidence>
<proteinExistence type="predicted"/>
<evidence type="ECO:0000313" key="2">
    <source>
        <dbReference type="EMBL" id="KIM56691.1"/>
    </source>
</evidence>
<reference evidence="3" key="2">
    <citation type="submission" date="2015-01" db="EMBL/GenBank/DDBJ databases">
        <title>Evolutionary Origins and Diversification of the Mycorrhizal Mutualists.</title>
        <authorList>
            <consortium name="DOE Joint Genome Institute"/>
            <consortium name="Mycorrhizal Genomics Consortium"/>
            <person name="Kohler A."/>
            <person name="Kuo A."/>
            <person name="Nagy L.G."/>
            <person name="Floudas D."/>
            <person name="Copeland A."/>
            <person name="Barry K.W."/>
            <person name="Cichocki N."/>
            <person name="Veneault-Fourrey C."/>
            <person name="LaButti K."/>
            <person name="Lindquist E.A."/>
            <person name="Lipzen A."/>
            <person name="Lundell T."/>
            <person name="Morin E."/>
            <person name="Murat C."/>
            <person name="Riley R."/>
            <person name="Ohm R."/>
            <person name="Sun H."/>
            <person name="Tunlid A."/>
            <person name="Henrissat B."/>
            <person name="Grigoriev I.V."/>
            <person name="Hibbett D.S."/>
            <person name="Martin F."/>
        </authorList>
    </citation>
    <scope>NUCLEOTIDE SEQUENCE [LARGE SCALE GENOMIC DNA]</scope>
    <source>
        <strain evidence="3">Foug A</strain>
    </source>
</reference>
<feature type="compositionally biased region" description="Polar residues" evidence="1">
    <location>
        <begin position="134"/>
        <end position="145"/>
    </location>
</feature>
<dbReference type="HOGENOM" id="CLU_1111909_0_0_1"/>
<dbReference type="Proteomes" id="UP000053989">
    <property type="component" value="Unassembled WGS sequence"/>
</dbReference>
<dbReference type="EMBL" id="KN822111">
    <property type="protein sequence ID" value="KIM56691.1"/>
    <property type="molecule type" value="Genomic_DNA"/>
</dbReference>
<accession>A0A0C3DKV4</accession>
<reference evidence="2 3" key="1">
    <citation type="submission" date="2014-04" db="EMBL/GenBank/DDBJ databases">
        <authorList>
            <consortium name="DOE Joint Genome Institute"/>
            <person name="Kuo A."/>
            <person name="Kohler A."/>
            <person name="Nagy L.G."/>
            <person name="Floudas D."/>
            <person name="Copeland A."/>
            <person name="Barry K.W."/>
            <person name="Cichocki N."/>
            <person name="Veneault-Fourrey C."/>
            <person name="LaButti K."/>
            <person name="Lindquist E.A."/>
            <person name="Lipzen A."/>
            <person name="Lundell T."/>
            <person name="Morin E."/>
            <person name="Murat C."/>
            <person name="Sun H."/>
            <person name="Tunlid A."/>
            <person name="Henrissat B."/>
            <person name="Grigoriev I.V."/>
            <person name="Hibbett D.S."/>
            <person name="Martin F."/>
            <person name="Nordberg H.P."/>
            <person name="Cantor M.N."/>
            <person name="Hua S.X."/>
        </authorList>
    </citation>
    <scope>NUCLEOTIDE SEQUENCE [LARGE SCALE GENOMIC DNA]</scope>
    <source>
        <strain evidence="2 3">Foug A</strain>
    </source>
</reference>
<protein>
    <submittedName>
        <fullName evidence="2">Uncharacterized protein</fullName>
    </submittedName>
</protein>
<sequence length="250" mass="26837">MHSAIVQNQTTVVQTSSTLSLSIAAEMATPSPRQLAYQNNPYRDQLDRSVDSSEIVSSNSGERAVEGRRGQDVVPPLLASHTLSGAGDVSTQLLSRSEPTEPTHRAANKKHALQQCPEALPKQSSMHDMTSIEQRGVSTGQSNSHFKAGTLESPGSDFVIPEITSSQNFGSNSLNAISRKKNPTANHEGGLEDTEASIGDLCSNYPPDLPRGSCDTGPPVMTDNEPPPNYEPQEIRLSELTTNDILIAYV</sequence>
<feature type="region of interest" description="Disordered" evidence="1">
    <location>
        <begin position="134"/>
        <end position="154"/>
    </location>
</feature>
<organism evidence="2 3">
    <name type="scientific">Scleroderma citrinum Foug A</name>
    <dbReference type="NCBI Taxonomy" id="1036808"/>
    <lineage>
        <taxon>Eukaryota</taxon>
        <taxon>Fungi</taxon>
        <taxon>Dikarya</taxon>
        <taxon>Basidiomycota</taxon>
        <taxon>Agaricomycotina</taxon>
        <taxon>Agaricomycetes</taxon>
        <taxon>Agaricomycetidae</taxon>
        <taxon>Boletales</taxon>
        <taxon>Sclerodermatineae</taxon>
        <taxon>Sclerodermataceae</taxon>
        <taxon>Scleroderma</taxon>
    </lineage>
</organism>
<feature type="region of interest" description="Disordered" evidence="1">
    <location>
        <begin position="211"/>
        <end position="232"/>
    </location>
</feature>
<dbReference type="AlphaFoldDB" id="A0A0C3DKV4"/>
<feature type="region of interest" description="Disordered" evidence="1">
    <location>
        <begin position="47"/>
        <end position="111"/>
    </location>
</feature>
<dbReference type="InParanoid" id="A0A0C3DKV4"/>
<keyword evidence="3" id="KW-1185">Reference proteome</keyword>
<evidence type="ECO:0000256" key="1">
    <source>
        <dbReference type="SAM" id="MobiDB-lite"/>
    </source>
</evidence>
<name>A0A0C3DKV4_9AGAM</name>
<gene>
    <name evidence="2" type="ORF">SCLCIDRAFT_209663</name>
</gene>